<feature type="region of interest" description="Disordered" evidence="1">
    <location>
        <begin position="56"/>
        <end position="100"/>
    </location>
</feature>
<dbReference type="EMBL" id="RWGY01000029">
    <property type="protein sequence ID" value="TVU17148.1"/>
    <property type="molecule type" value="Genomic_DNA"/>
</dbReference>
<name>A0A5J9U1U0_9POAL</name>
<feature type="non-terminal residue" evidence="2">
    <location>
        <position position="1"/>
    </location>
</feature>
<sequence>MLNSKDLSFVGYTYKNFEAVKGLHQSADNHGKEKEVDRFDLLVSFLSCGPRMLADLQRSSSMTRRSTDSTRDTTDMDSSMEPNGRDTHMRTVSSDDPMVP</sequence>
<proteinExistence type="predicted"/>
<dbReference type="Proteomes" id="UP000324897">
    <property type="component" value="Chromosome 7"/>
</dbReference>
<feature type="compositionally biased region" description="Basic and acidic residues" evidence="1">
    <location>
        <begin position="65"/>
        <end position="74"/>
    </location>
</feature>
<comment type="caution">
    <text evidence="2">The sequence shown here is derived from an EMBL/GenBank/DDBJ whole genome shotgun (WGS) entry which is preliminary data.</text>
</comment>
<dbReference type="OrthoDB" id="1725979at2759"/>
<reference evidence="2 3" key="1">
    <citation type="journal article" date="2019" name="Sci. Rep.">
        <title>A high-quality genome of Eragrostis curvula grass provides insights into Poaceae evolution and supports new strategies to enhance forage quality.</title>
        <authorList>
            <person name="Carballo J."/>
            <person name="Santos B.A.C.M."/>
            <person name="Zappacosta D."/>
            <person name="Garbus I."/>
            <person name="Selva J.P."/>
            <person name="Gallo C.A."/>
            <person name="Diaz A."/>
            <person name="Albertini E."/>
            <person name="Caccamo M."/>
            <person name="Echenique V."/>
        </authorList>
    </citation>
    <scope>NUCLEOTIDE SEQUENCE [LARGE SCALE GENOMIC DNA]</scope>
    <source>
        <strain evidence="3">cv. Victoria</strain>
        <tissue evidence="2">Leaf</tissue>
    </source>
</reference>
<dbReference type="AlphaFoldDB" id="A0A5J9U1U0"/>
<protein>
    <submittedName>
        <fullName evidence="2">Uncharacterized protein</fullName>
    </submittedName>
</protein>
<evidence type="ECO:0000256" key="1">
    <source>
        <dbReference type="SAM" id="MobiDB-lite"/>
    </source>
</evidence>
<gene>
    <name evidence="2" type="ORF">EJB05_33164</name>
</gene>
<evidence type="ECO:0000313" key="3">
    <source>
        <dbReference type="Proteomes" id="UP000324897"/>
    </source>
</evidence>
<organism evidence="2 3">
    <name type="scientific">Eragrostis curvula</name>
    <name type="common">weeping love grass</name>
    <dbReference type="NCBI Taxonomy" id="38414"/>
    <lineage>
        <taxon>Eukaryota</taxon>
        <taxon>Viridiplantae</taxon>
        <taxon>Streptophyta</taxon>
        <taxon>Embryophyta</taxon>
        <taxon>Tracheophyta</taxon>
        <taxon>Spermatophyta</taxon>
        <taxon>Magnoliopsida</taxon>
        <taxon>Liliopsida</taxon>
        <taxon>Poales</taxon>
        <taxon>Poaceae</taxon>
        <taxon>PACMAD clade</taxon>
        <taxon>Chloridoideae</taxon>
        <taxon>Eragrostideae</taxon>
        <taxon>Eragrostidinae</taxon>
        <taxon>Eragrostis</taxon>
    </lineage>
</organism>
<evidence type="ECO:0000313" key="2">
    <source>
        <dbReference type="EMBL" id="TVU17148.1"/>
    </source>
</evidence>
<keyword evidence="3" id="KW-1185">Reference proteome</keyword>
<accession>A0A5J9U1U0</accession>
<dbReference type="Gramene" id="TVU17148">
    <property type="protein sequence ID" value="TVU17148"/>
    <property type="gene ID" value="EJB05_33164"/>
</dbReference>